<dbReference type="EMBL" id="CAJNOL010014174">
    <property type="protein sequence ID" value="CAF1666724.1"/>
    <property type="molecule type" value="Genomic_DNA"/>
</dbReference>
<dbReference type="PANTHER" id="PTHR47611:SF1">
    <property type="entry name" value="CCHC-TYPE DOMAIN-CONTAINING PROTEIN"/>
    <property type="match status" value="1"/>
</dbReference>
<evidence type="ECO:0000313" key="4">
    <source>
        <dbReference type="EMBL" id="CAF1666715.1"/>
    </source>
</evidence>
<accession>A0A816FWL0</accession>
<sequence length="149" mass="17044">MHQQSINKDGESQKKKRLKIDHLSTLDDFKDDPEASDYDECSDDDDVKSVEYSLSVTKSDELSKYLSMKIDMKQYSSDVLTFWRNNADELPNLSRLARQIHSIPATSASVERQFSIAGLTLSERRNSLDPEQLDNIICIRAMEKINGKI</sequence>
<keyword evidence="6" id="KW-1185">Reference proteome</keyword>
<protein>
    <recommendedName>
        <fullName evidence="1">HAT C-terminal dimerisation domain-containing protein</fullName>
    </recommendedName>
</protein>
<dbReference type="InterPro" id="IPR012337">
    <property type="entry name" value="RNaseH-like_sf"/>
</dbReference>
<comment type="caution">
    <text evidence="5">The sequence shown here is derived from an EMBL/GenBank/DDBJ whole genome shotgun (WGS) entry which is preliminary data.</text>
</comment>
<evidence type="ECO:0000259" key="1">
    <source>
        <dbReference type="Pfam" id="PF05699"/>
    </source>
</evidence>
<organism evidence="5 6">
    <name type="scientific">Rotaria sordida</name>
    <dbReference type="NCBI Taxonomy" id="392033"/>
    <lineage>
        <taxon>Eukaryota</taxon>
        <taxon>Metazoa</taxon>
        <taxon>Spiralia</taxon>
        <taxon>Gnathifera</taxon>
        <taxon>Rotifera</taxon>
        <taxon>Eurotatoria</taxon>
        <taxon>Bdelloidea</taxon>
        <taxon>Philodinida</taxon>
        <taxon>Philodinidae</taxon>
        <taxon>Rotaria</taxon>
    </lineage>
</organism>
<evidence type="ECO:0000313" key="2">
    <source>
        <dbReference type="EMBL" id="CAF1534172.1"/>
    </source>
</evidence>
<dbReference type="Proteomes" id="UP000663870">
    <property type="component" value="Unassembled WGS sequence"/>
</dbReference>
<reference evidence="5" key="1">
    <citation type="submission" date="2021-02" db="EMBL/GenBank/DDBJ databases">
        <authorList>
            <person name="Nowell W R."/>
        </authorList>
    </citation>
    <scope>NUCLEOTIDE SEQUENCE</scope>
</reference>
<dbReference type="AlphaFoldDB" id="A0A816FWL0"/>
<dbReference type="EMBL" id="CAJNOH010012303">
    <property type="protein sequence ID" value="CAF1534208.1"/>
    <property type="molecule type" value="Genomic_DNA"/>
</dbReference>
<proteinExistence type="predicted"/>
<dbReference type="EMBL" id="CAJNOL010014172">
    <property type="protein sequence ID" value="CAF1666715.1"/>
    <property type="molecule type" value="Genomic_DNA"/>
</dbReference>
<dbReference type="InterPro" id="IPR008906">
    <property type="entry name" value="HATC_C_dom"/>
</dbReference>
<evidence type="ECO:0000313" key="5">
    <source>
        <dbReference type="EMBL" id="CAF1666724.1"/>
    </source>
</evidence>
<dbReference type="EMBL" id="CAJNOH010012301">
    <property type="protein sequence ID" value="CAF1534172.1"/>
    <property type="molecule type" value="Genomic_DNA"/>
</dbReference>
<feature type="domain" description="HAT C-terminal dimerisation" evidence="1">
    <location>
        <begin position="61"/>
        <end position="140"/>
    </location>
</feature>
<dbReference type="Proteomes" id="UP000663854">
    <property type="component" value="Unassembled WGS sequence"/>
</dbReference>
<evidence type="ECO:0000313" key="6">
    <source>
        <dbReference type="Proteomes" id="UP000663870"/>
    </source>
</evidence>
<evidence type="ECO:0000313" key="3">
    <source>
        <dbReference type="EMBL" id="CAF1534208.1"/>
    </source>
</evidence>
<name>A0A816FWL0_9BILA</name>
<dbReference type="PANTHER" id="PTHR47611">
    <property type="entry name" value="HAT DIMERISATION DOMAIN, C-TERMINAL"/>
    <property type="match status" value="1"/>
</dbReference>
<dbReference type="Pfam" id="PF05699">
    <property type="entry name" value="Dimer_Tnp_hAT"/>
    <property type="match status" value="1"/>
</dbReference>
<gene>
    <name evidence="4" type="ORF">JXQ802_LOCUS56932</name>
    <name evidence="5" type="ORF">JXQ802_LOCUS56934</name>
    <name evidence="2" type="ORF">PYM288_LOCUS40354</name>
    <name evidence="3" type="ORF">PYM288_LOCUS40356</name>
</gene>
<dbReference type="GO" id="GO:0046983">
    <property type="term" value="F:protein dimerization activity"/>
    <property type="evidence" value="ECO:0007669"/>
    <property type="project" value="InterPro"/>
</dbReference>
<dbReference type="SUPFAM" id="SSF53098">
    <property type="entry name" value="Ribonuclease H-like"/>
    <property type="match status" value="1"/>
</dbReference>